<accession>A0A5Y3MYJ3</accession>
<comment type="caution">
    <text evidence="2">The sequence shown here is derived from an EMBL/GenBank/DDBJ whole genome shotgun (WGS) entry which is preliminary data.</text>
</comment>
<gene>
    <name evidence="2" type="ORF">DN310_25955</name>
</gene>
<dbReference type="GO" id="GO:0007155">
    <property type="term" value="P:cell adhesion"/>
    <property type="evidence" value="ECO:0007669"/>
    <property type="project" value="InterPro"/>
</dbReference>
<organism evidence="2">
    <name type="scientific">Salmonella enterica subsp. salamae</name>
    <dbReference type="NCBI Taxonomy" id="59202"/>
    <lineage>
        <taxon>Bacteria</taxon>
        <taxon>Pseudomonadati</taxon>
        <taxon>Pseudomonadota</taxon>
        <taxon>Gammaproteobacteria</taxon>
        <taxon>Enterobacterales</taxon>
        <taxon>Enterobacteriaceae</taxon>
        <taxon>Salmonella</taxon>
    </lineage>
</organism>
<dbReference type="Proteomes" id="UP000839598">
    <property type="component" value="Unassembled WGS sequence"/>
</dbReference>
<evidence type="ECO:0000256" key="1">
    <source>
        <dbReference type="SAM" id="SignalP"/>
    </source>
</evidence>
<proteinExistence type="predicted"/>
<dbReference type="SUPFAM" id="SSF49401">
    <property type="entry name" value="Bacterial adhesins"/>
    <property type="match status" value="1"/>
</dbReference>
<feature type="chain" id="PRO_5024793830" evidence="1">
    <location>
        <begin position="28"/>
        <end position="197"/>
    </location>
</feature>
<feature type="signal peptide" evidence="1">
    <location>
        <begin position="1"/>
        <end position="27"/>
    </location>
</feature>
<dbReference type="InterPro" id="IPR036937">
    <property type="entry name" value="Adhesion_dom_fimbrial_sf"/>
</dbReference>
<dbReference type="GO" id="GO:0009289">
    <property type="term" value="C:pilus"/>
    <property type="evidence" value="ECO:0007669"/>
    <property type="project" value="InterPro"/>
</dbReference>
<dbReference type="InterPro" id="IPR008966">
    <property type="entry name" value="Adhesion_dom_sf"/>
</dbReference>
<keyword evidence="1" id="KW-0732">Signal</keyword>
<dbReference type="AlphaFoldDB" id="A0A5Y3MYJ3"/>
<name>A0A5Y3MYJ3_SALER</name>
<reference evidence="2" key="1">
    <citation type="submission" date="2018-06" db="EMBL/GenBank/DDBJ databases">
        <authorList>
            <person name="Ashton P.M."/>
            <person name="Dallman T."/>
            <person name="Nair S."/>
            <person name="De Pinna E."/>
            <person name="Peters T."/>
            <person name="Grant K."/>
        </authorList>
    </citation>
    <scope>NUCLEOTIDE SEQUENCE [LARGE SCALE GENOMIC DNA]</scope>
    <source>
        <strain evidence="2">275803</strain>
    </source>
</reference>
<sequence>MMKKFVAGKGAAGLILAGLMVSSGAMAAAGDVVTGGSGTVKINVPLVTSTCTVTVPTEVNFGPINKNDLKPGDYLYKDFDITFSHCAGKTVQMATIDSAGGGRTNPDVLGNFNFPSDVSDSIKYFIQVNNPGGEITGGEVFFAGKTFNMSGQKPLIITPGDDDYKLSSTVTIRVTSREGLENVDSLSGSFTYNITYM</sequence>
<dbReference type="Gene3D" id="2.60.40.1090">
    <property type="entry name" value="Fimbrial-type adhesion domain"/>
    <property type="match status" value="1"/>
</dbReference>
<dbReference type="EMBL" id="AAIVAV010000059">
    <property type="protein sequence ID" value="ECI4012644.1"/>
    <property type="molecule type" value="Genomic_DNA"/>
</dbReference>
<protein>
    <submittedName>
        <fullName evidence="2">Type 1 fimbrial protein</fullName>
    </submittedName>
</protein>
<evidence type="ECO:0000313" key="2">
    <source>
        <dbReference type="EMBL" id="ECI4012644.1"/>
    </source>
</evidence>